<protein>
    <submittedName>
        <fullName evidence="1">Uncharacterized protein</fullName>
    </submittedName>
</protein>
<gene>
    <name evidence="1" type="ORF">AX660_10900</name>
</gene>
<evidence type="ECO:0000313" key="1">
    <source>
        <dbReference type="EMBL" id="KXI30464.1"/>
    </source>
</evidence>
<evidence type="ECO:0000313" key="2">
    <source>
        <dbReference type="Proteomes" id="UP000070299"/>
    </source>
</evidence>
<dbReference type="EMBL" id="LSNE01000003">
    <property type="protein sequence ID" value="KXI30464.1"/>
    <property type="molecule type" value="Genomic_DNA"/>
</dbReference>
<accession>A0A136A5I1</accession>
<organism evidence="1 2">
    <name type="scientific">Paraglaciecola hydrolytica</name>
    <dbReference type="NCBI Taxonomy" id="1799789"/>
    <lineage>
        <taxon>Bacteria</taxon>
        <taxon>Pseudomonadati</taxon>
        <taxon>Pseudomonadota</taxon>
        <taxon>Gammaproteobacteria</taxon>
        <taxon>Alteromonadales</taxon>
        <taxon>Alteromonadaceae</taxon>
        <taxon>Paraglaciecola</taxon>
    </lineage>
</organism>
<dbReference type="Proteomes" id="UP000070299">
    <property type="component" value="Unassembled WGS sequence"/>
</dbReference>
<keyword evidence="2" id="KW-1185">Reference proteome</keyword>
<dbReference type="AlphaFoldDB" id="A0A136A5I1"/>
<name>A0A136A5I1_9ALTE</name>
<reference evidence="2" key="1">
    <citation type="submission" date="2016-02" db="EMBL/GenBank/DDBJ databases">
        <authorList>
            <person name="Schultz-Johansen M."/>
            <person name="Glaring M.A."/>
            <person name="Bech P.K."/>
            <person name="Stougaard P."/>
        </authorList>
    </citation>
    <scope>NUCLEOTIDE SEQUENCE [LARGE SCALE GENOMIC DNA]</scope>
    <source>
        <strain evidence="2">S66</strain>
    </source>
</reference>
<proteinExistence type="predicted"/>
<comment type="caution">
    <text evidence="1">The sequence shown here is derived from an EMBL/GenBank/DDBJ whole genome shotgun (WGS) entry which is preliminary data.</text>
</comment>
<sequence length="65" mass="7673">MILGTDITMPYRQWIDKSQRITSIDERENRAIELNGLLALGLMCKNAKITNQWTSNYNDRFERQP</sequence>